<feature type="domain" description="Peptidase C83" evidence="5">
    <location>
        <begin position="1"/>
        <end position="45"/>
    </location>
</feature>
<gene>
    <name evidence="6" type="ORF">CLEP1334_LOCUS17659</name>
</gene>
<dbReference type="GO" id="GO:0010038">
    <property type="term" value="P:response to metal ion"/>
    <property type="evidence" value="ECO:0007669"/>
    <property type="project" value="InterPro"/>
</dbReference>
<protein>
    <recommendedName>
        <fullName evidence="1">glutathione gamma-glutamylcysteinyltransferase</fullName>
        <ecNumber evidence="1">2.3.2.15</ecNumber>
    </recommendedName>
</protein>
<evidence type="ECO:0000256" key="4">
    <source>
        <dbReference type="ARBA" id="ARBA00022723"/>
    </source>
</evidence>
<dbReference type="GO" id="GO:0016756">
    <property type="term" value="F:glutathione gamma-glutamylcysteinyltransferase activity"/>
    <property type="evidence" value="ECO:0007669"/>
    <property type="project" value="UniProtKB-EC"/>
</dbReference>
<reference evidence="6" key="1">
    <citation type="submission" date="2021-01" db="EMBL/GenBank/DDBJ databases">
        <authorList>
            <person name="Corre E."/>
            <person name="Pelletier E."/>
            <person name="Niang G."/>
            <person name="Scheremetjew M."/>
            <person name="Finn R."/>
            <person name="Kale V."/>
            <person name="Holt S."/>
            <person name="Cochrane G."/>
            <person name="Meng A."/>
            <person name="Brown T."/>
            <person name="Cohen L."/>
        </authorList>
    </citation>
    <scope>NUCLEOTIDE SEQUENCE</scope>
    <source>
        <strain evidence="6">RCC1130</strain>
    </source>
</reference>
<dbReference type="InterPro" id="IPR038156">
    <property type="entry name" value="PCS_N_sf"/>
</dbReference>
<evidence type="ECO:0000313" key="6">
    <source>
        <dbReference type="EMBL" id="CAD8542373.1"/>
    </source>
</evidence>
<keyword evidence="4" id="KW-0479">Metal-binding</keyword>
<dbReference type="EMBL" id="HBER01034904">
    <property type="protein sequence ID" value="CAD8542373.1"/>
    <property type="molecule type" value="Transcribed_RNA"/>
</dbReference>
<dbReference type="GO" id="GO:0046872">
    <property type="term" value="F:metal ion binding"/>
    <property type="evidence" value="ECO:0007669"/>
    <property type="project" value="UniProtKB-KW"/>
</dbReference>
<dbReference type="EC" id="2.3.2.15" evidence="1"/>
<evidence type="ECO:0000256" key="1">
    <source>
        <dbReference type="ARBA" id="ARBA00012468"/>
    </source>
</evidence>
<keyword evidence="3" id="KW-0808">Transferase</keyword>
<evidence type="ECO:0000256" key="2">
    <source>
        <dbReference type="ARBA" id="ARBA00022539"/>
    </source>
</evidence>
<dbReference type="InterPro" id="IPR038765">
    <property type="entry name" value="Papain-like_cys_pep_sf"/>
</dbReference>
<evidence type="ECO:0000256" key="3">
    <source>
        <dbReference type="ARBA" id="ARBA00022679"/>
    </source>
</evidence>
<dbReference type="PROSITE" id="PS51443">
    <property type="entry name" value="PCS"/>
    <property type="match status" value="1"/>
</dbReference>
<proteinExistence type="predicted"/>
<sequence>MIAAAALFKPPPHWVPVEVLWQAMLAVDPETGQSRGYALLSRSSGGQRTKHNLLQLTFGRKRLETAIAYFGKTANPPASGSASIHEELWRAWRSMPPAAAALVQMRDPSVVAAEEAQPLQGALTALEGTELHERLIEAQDLFAQRDGPPPLRADAFAGLLLVLCCSVVDLKGTLPLSAALLEREDSRLEEPLLEEVNSARAILRTMARHHLQDCGSCGCGRGA</sequence>
<dbReference type="GO" id="GO:0046938">
    <property type="term" value="P:phytochelatin biosynthetic process"/>
    <property type="evidence" value="ECO:0007669"/>
    <property type="project" value="InterPro"/>
</dbReference>
<dbReference type="Gene3D" id="3.90.70.30">
    <property type="entry name" value="Phytochelatin synthase, N-terminal domain"/>
    <property type="match status" value="1"/>
</dbReference>
<evidence type="ECO:0000259" key="5">
    <source>
        <dbReference type="PROSITE" id="PS51443"/>
    </source>
</evidence>
<dbReference type="SUPFAM" id="SSF54001">
    <property type="entry name" value="Cysteine proteinases"/>
    <property type="match status" value="1"/>
</dbReference>
<name>A0A7S0J770_9EUKA</name>
<dbReference type="Pfam" id="PF05023">
    <property type="entry name" value="Phytochelatin"/>
    <property type="match status" value="1"/>
</dbReference>
<organism evidence="6">
    <name type="scientific">Calcidiscus leptoporus</name>
    <dbReference type="NCBI Taxonomy" id="127549"/>
    <lineage>
        <taxon>Eukaryota</taxon>
        <taxon>Haptista</taxon>
        <taxon>Haptophyta</taxon>
        <taxon>Prymnesiophyceae</taxon>
        <taxon>Coccolithales</taxon>
        <taxon>Calcidiscaceae</taxon>
        <taxon>Calcidiscus</taxon>
    </lineage>
</organism>
<accession>A0A7S0J770</accession>
<dbReference type="AlphaFoldDB" id="A0A7S0J770"/>
<dbReference type="PANTHER" id="PTHR33447">
    <property type="entry name" value="GLUTATHIONE GAMMA-GLUTAMYLCYSTEINYLTRANSFERASE"/>
    <property type="match status" value="1"/>
</dbReference>
<dbReference type="InterPro" id="IPR040409">
    <property type="entry name" value="PCS-like"/>
</dbReference>
<keyword evidence="2" id="KW-0104">Cadmium</keyword>
<dbReference type="InterPro" id="IPR007719">
    <property type="entry name" value="PCS_N"/>
</dbReference>